<feature type="region of interest" description="Disordered" evidence="8">
    <location>
        <begin position="1940"/>
        <end position="1976"/>
    </location>
</feature>
<dbReference type="SUPFAM" id="SSF90209">
    <property type="entry name" value="Ran binding protein zinc finger-like"/>
    <property type="match status" value="2"/>
</dbReference>
<dbReference type="Pfam" id="PF00641">
    <property type="entry name" value="Zn_ribbon_RanBP"/>
    <property type="match status" value="2"/>
</dbReference>
<feature type="domain" description="RanBP2-type" evidence="10">
    <location>
        <begin position="1566"/>
        <end position="1595"/>
    </location>
</feature>
<dbReference type="InterPro" id="IPR011990">
    <property type="entry name" value="TPR-like_helical_dom_sf"/>
</dbReference>
<feature type="compositionally biased region" description="Low complexity" evidence="8">
    <location>
        <begin position="2150"/>
        <end position="2164"/>
    </location>
</feature>
<dbReference type="InterPro" id="IPR001876">
    <property type="entry name" value="Znf_RanBP2"/>
</dbReference>
<name>A0A131YXC0_RHIAP</name>
<protein>
    <submittedName>
        <fullName evidence="11">E3 SUMO-protein ligase RanBP2</fullName>
    </submittedName>
</protein>
<evidence type="ECO:0000259" key="9">
    <source>
        <dbReference type="PROSITE" id="PS50196"/>
    </source>
</evidence>
<organism evidence="11">
    <name type="scientific">Rhipicephalus appendiculatus</name>
    <name type="common">Brown ear tick</name>
    <dbReference type="NCBI Taxonomy" id="34631"/>
    <lineage>
        <taxon>Eukaryota</taxon>
        <taxon>Metazoa</taxon>
        <taxon>Ecdysozoa</taxon>
        <taxon>Arthropoda</taxon>
        <taxon>Chelicerata</taxon>
        <taxon>Arachnida</taxon>
        <taxon>Acari</taxon>
        <taxon>Parasitiformes</taxon>
        <taxon>Ixodida</taxon>
        <taxon>Ixodoidea</taxon>
        <taxon>Ixodidae</taxon>
        <taxon>Rhipicephalinae</taxon>
        <taxon>Rhipicephalus</taxon>
        <taxon>Rhipicephalus</taxon>
    </lineage>
</organism>
<keyword evidence="4" id="KW-0862">Zinc</keyword>
<dbReference type="Gene3D" id="1.25.40.10">
    <property type="entry name" value="Tetratricopeptide repeat domain"/>
    <property type="match status" value="1"/>
</dbReference>
<feature type="region of interest" description="Disordered" evidence="8">
    <location>
        <begin position="1236"/>
        <end position="1259"/>
    </location>
</feature>
<feature type="region of interest" description="Disordered" evidence="8">
    <location>
        <begin position="1420"/>
        <end position="1441"/>
    </location>
</feature>
<dbReference type="SMART" id="SM00547">
    <property type="entry name" value="ZnF_RBZ"/>
    <property type="match status" value="2"/>
</dbReference>
<feature type="region of interest" description="Disordered" evidence="8">
    <location>
        <begin position="1684"/>
        <end position="1803"/>
    </location>
</feature>
<dbReference type="GO" id="GO:0006913">
    <property type="term" value="P:nucleocytoplasmic transport"/>
    <property type="evidence" value="ECO:0007669"/>
    <property type="project" value="InterPro"/>
</dbReference>
<dbReference type="InterPro" id="IPR045256">
    <property type="entry name" value="RanBP1_RanBD"/>
</dbReference>
<dbReference type="InterPro" id="IPR011993">
    <property type="entry name" value="PH-like_dom_sf"/>
</dbReference>
<feature type="compositionally biased region" description="Acidic residues" evidence="8">
    <location>
        <begin position="2717"/>
        <end position="2744"/>
    </location>
</feature>
<feature type="domain" description="RanBD1" evidence="9">
    <location>
        <begin position="1806"/>
        <end position="1942"/>
    </location>
</feature>
<dbReference type="InterPro" id="IPR045255">
    <property type="entry name" value="RanBP1-like"/>
</dbReference>
<dbReference type="GO" id="GO:0008270">
    <property type="term" value="F:zinc ion binding"/>
    <property type="evidence" value="ECO:0007669"/>
    <property type="project" value="UniProtKB-KW"/>
</dbReference>
<feature type="region of interest" description="Disordered" evidence="8">
    <location>
        <begin position="2529"/>
        <end position="2550"/>
    </location>
</feature>
<dbReference type="InterPro" id="IPR000156">
    <property type="entry name" value="Ran_bind_dom"/>
</dbReference>
<feature type="region of interest" description="Disordered" evidence="8">
    <location>
        <begin position="1162"/>
        <end position="1181"/>
    </location>
</feature>
<evidence type="ECO:0000313" key="11">
    <source>
        <dbReference type="EMBL" id="JAP83182.1"/>
    </source>
</evidence>
<evidence type="ECO:0000256" key="2">
    <source>
        <dbReference type="ARBA" id="ARBA00022723"/>
    </source>
</evidence>
<dbReference type="SUPFAM" id="SSF48452">
    <property type="entry name" value="TPR-like"/>
    <property type="match status" value="1"/>
</dbReference>
<feature type="compositionally biased region" description="Polar residues" evidence="8">
    <location>
        <begin position="796"/>
        <end position="806"/>
    </location>
</feature>
<dbReference type="Pfam" id="PF00638">
    <property type="entry name" value="Ran_BP1"/>
    <property type="match status" value="4"/>
</dbReference>
<dbReference type="GO" id="GO:0005096">
    <property type="term" value="F:GTPase activator activity"/>
    <property type="evidence" value="ECO:0007669"/>
    <property type="project" value="TreeGrafter"/>
</dbReference>
<reference evidence="11" key="1">
    <citation type="journal article" date="2016" name="Ticks Tick Borne Dis.">
        <title>De novo assembly and annotation of the salivary gland transcriptome of Rhipicephalus appendiculatus male and female ticks during blood feeding.</title>
        <authorList>
            <person name="de Castro M.H."/>
            <person name="de Klerk D."/>
            <person name="Pienaar R."/>
            <person name="Latif A.A."/>
            <person name="Rees D.J."/>
            <person name="Mans B.J."/>
        </authorList>
    </citation>
    <scope>NUCLEOTIDE SEQUENCE</scope>
    <source>
        <tissue evidence="11">Salivary glands</tissue>
    </source>
</reference>
<keyword evidence="6" id="KW-0802">TPR repeat</keyword>
<dbReference type="GO" id="GO:0005737">
    <property type="term" value="C:cytoplasm"/>
    <property type="evidence" value="ECO:0007669"/>
    <property type="project" value="TreeGrafter"/>
</dbReference>
<feature type="region of interest" description="Disordered" evidence="8">
    <location>
        <begin position="2145"/>
        <end position="2175"/>
    </location>
</feature>
<keyword evidence="2" id="KW-0479">Metal-binding</keyword>
<dbReference type="Gene3D" id="2.30.29.30">
    <property type="entry name" value="Pleckstrin-homology domain (PH domain)/Phosphotyrosine-binding domain (PTB)"/>
    <property type="match status" value="5"/>
</dbReference>
<dbReference type="PROSITE" id="PS50005">
    <property type="entry name" value="TPR"/>
    <property type="match status" value="1"/>
</dbReference>
<feature type="compositionally biased region" description="Low complexity" evidence="8">
    <location>
        <begin position="1086"/>
        <end position="1097"/>
    </location>
</feature>
<dbReference type="GO" id="GO:0005643">
    <property type="term" value="C:nuclear pore"/>
    <property type="evidence" value="ECO:0007669"/>
    <property type="project" value="TreeGrafter"/>
</dbReference>
<dbReference type="PANTHER" id="PTHR23138:SF87">
    <property type="entry name" value="E3 SUMO-PROTEIN LIGASE RANBP2"/>
    <property type="match status" value="1"/>
</dbReference>
<evidence type="ECO:0000259" key="10">
    <source>
        <dbReference type="PROSITE" id="PS50199"/>
    </source>
</evidence>
<dbReference type="InterPro" id="IPR036443">
    <property type="entry name" value="Znf_RanBP2_sf"/>
</dbReference>
<feature type="compositionally biased region" description="Pro residues" evidence="8">
    <location>
        <begin position="1013"/>
        <end position="1044"/>
    </location>
</feature>
<feature type="region of interest" description="Disordered" evidence="8">
    <location>
        <begin position="2444"/>
        <end position="2482"/>
    </location>
</feature>
<dbReference type="PROSITE" id="PS01358">
    <property type="entry name" value="ZF_RANBP2_1"/>
    <property type="match status" value="2"/>
</dbReference>
<dbReference type="SMART" id="SM00160">
    <property type="entry name" value="RanBD"/>
    <property type="match status" value="4"/>
</dbReference>
<dbReference type="PANTHER" id="PTHR23138">
    <property type="entry name" value="RAN BINDING PROTEIN"/>
    <property type="match status" value="1"/>
</dbReference>
<evidence type="ECO:0000256" key="1">
    <source>
        <dbReference type="ARBA" id="ARBA00022553"/>
    </source>
</evidence>
<feature type="region of interest" description="Disordered" evidence="8">
    <location>
        <begin position="2691"/>
        <end position="2747"/>
    </location>
</feature>
<dbReference type="EMBL" id="GEDV01005375">
    <property type="protein sequence ID" value="JAP83182.1"/>
    <property type="molecule type" value="Transcribed_RNA"/>
</dbReference>
<feature type="domain" description="RanBD1" evidence="9">
    <location>
        <begin position="1269"/>
        <end position="1402"/>
    </location>
</feature>
<dbReference type="GO" id="GO:0016874">
    <property type="term" value="F:ligase activity"/>
    <property type="evidence" value="ECO:0007669"/>
    <property type="project" value="UniProtKB-KW"/>
</dbReference>
<keyword evidence="7" id="KW-0175">Coiled coil</keyword>
<feature type="compositionally biased region" description="Basic and acidic residues" evidence="8">
    <location>
        <begin position="2700"/>
        <end position="2716"/>
    </location>
</feature>
<dbReference type="Gene3D" id="4.10.1060.10">
    <property type="entry name" value="Zinc finger, RanBP2-type"/>
    <property type="match status" value="2"/>
</dbReference>
<feature type="compositionally biased region" description="Basic and acidic residues" evidence="8">
    <location>
        <begin position="1685"/>
        <end position="1695"/>
    </location>
</feature>
<sequence>MFRTKKDVDRHIAGILARIKDENEKKIRGFNFAKLYFSVKDYESATRYLAEYLAVNDKQASAHKLMGEIHEAAGRLNQALQSYKHSLALEENQKDVILKICEIYSELPADQETTRYWLERAESLFPGHRIIFKLKESLTRARGEPDVKDMENLITSELVTRPLDVALRVKLLRLLLNSGRVLDAYKHALQAEEEPQFGAEAFYSLPWQRCLADVFEAYQENQAGPVDESFLAKYLLTLDQLASLALTNPSSSALAAIPGPLNGESAKQGERAAVEDAISAIESLDGLLDKAHKKKWTRGGAWDFVLHHVTGQLYLHMATLLLKRAWKENYNWQEARSWAAAMLLSAYSLRPPSGLSQESWFLALDPARQRLYRHIFLRAHHRLSVSGHIVHALCEVESKSRWLSDLKQEACTPEVRKKIYKSLFDGEGTASWFLHDPTLVKCAFEFPTIAALQEHDQESQWLHPSSLNHLVWLALHWSSIQDKKSKGTEHFFEVRVFERLQREPHAFNSGAAETLSQMDTLAFLEATRYCAAQSLGRRAMRPSQGPLALPPHVGVQLCTGPQAEWWNAAYRLHTSTARDKMADYRRLLQRGLEVIRGIGNHGMDLALVVRLARTFADRSSSMRADGLEEESKALEDRAAHYWEVVISMLEKSGSPSSPLSASRRLFCVPAGAVTLSGPQEMRALKQEAKMFLAVRAMNAGCLDEAAEMLSQLTTAQAAFYTALVMKKMAQRESPQRGVQHALLQRERAALQLALERGRREPDQALASAVRAQLDDLEGRLINISNGSFSDEAAETSWAQDTTSTPRSAHVSFARRPQQSSTPQVDRSFYPSRADASHSSMPEAESPTRQPRGQTAGSAASAAANEFVELQLRSLSLHQELVMSHLRQVLETNQNVLRELRDSHQAVLTEVKQQQTALEQLSKKVDDIATKAATAATTSRAQRHREEADYVEEYTTAAYETDFDSYTDYSHLEAAAASGAASTLMAAGPPHSVPPPPPAPLGYPPQFRGAPYAGYPPPPPHLGYPLAPPPPPLGRPLPPPLAPPQPFYSPQVAAAAAAVTTPGLCLAEGQPLPQFSFDISQPPPPTSVASSTPSHVASGDVGRLSAFSRLSKVPPPPQATMPTPGVPPVTTITPAAPALPPKPPNAPHAFQIPLPATGPFPASATLPGAPQGFSQPFPSSAAVAPTVPKSAAATPHLHGLLTGSVPSLASVAPEKQEPMTTIGTRTAEASPVISARNLQAQTPSPAAPRRLQRASTGSDDYADEAEVEGNFTPLIPLPEEVSVYTGEENEKVCFEERAKLFRYDEKEWKERGIGVVKLLENQEGKVRLLMRREQVLKVCANHYIRSGMTLTPMPKKDTAWIWDAQDFADGEARPEKFCIRFKTPEIAAQFKEAFEQAVNKSKQAAASSPAASTAASAAATLSMSPSPLRPSTITPAPSKFESSTATTHSTFVISTPGFGTSKSVVMPPVFGSATATTGAPTVSFGSAFAASTPAATTTATFSSSPSSFGGLKATAAPHAFGSAVGSAVTSTLSFGSPVTTSVVASGSPPTSLPHLPATGFGKMFHPKPGAWACHTCYVSNDANKLTCAACDSPKPVSEKPKTADLPVGAQQQTARPDGAAFSSFGNSSVQPFGSQAAQPAQPASVFKFGVPVPEQKPSTPVTSAIGGTASSGKNVFGGFTFSGPPKVKELPKEEAKPAASAAALKESPKPSPFAGFSFKSPPAAAKKDEQPEPASATQSFLAGARSEISKLSTVPAKQAQVSPSPPQPQVTSPLAKPSPPAPGATRHRADSLRSPGEVPEDFVPSAEFEPVVSLPELVEVKTGEEDEEVLFCERAKLFRFDAETKQWKERGIGQLKILRHPETQVCRVLMRRDQVLKLCANHRILPEMKLGPLSTNDRAWSWFANDYSEGQLCKENLAARFKTKEQADLFKQVFESCRDNANTTTPLKEGEGEDVRDTTEEQLADSKQSKPAADVPLSQLSQFKPKPGAWNCDVCYVSNPADKTSCLACETRKPGSENTEPTPSPLKALEKLAAPVSGSGGFPVGTAAAGVAPAKFSFGIPGAGTISQPSTTSLSSAQSTSQVTSTTPKPSGFVFGSSRPGSAAPPSTFTFGMATFKPDTSSANVPVATSTPTAFKFGSPQKYEFSFSGVRPRSPSKTPKSPGTPADAEEDESGTIESPEAEIFFQPLVPLPPKVEVRTGEEDEEVLYSHRAKLYRWMDGEWKERGLGDIKLLRHPTTQRTRLLMRREPVLKVCLNHLLTPEHQFNKKDDRTVTWSATDFSDDVACPYQFALRLKSSQVAEEFLAAVEKAKSKSSGSPLPSTTQPTAKPSTPVNASTFSFRLEDNAGTSPSSATTPAGGFSLGARFGSSKQSVVRSLFGNSSTPKDSKEEDDDVQFLLEVRADPADVARARKLMLPDNFYLYETKPPCPGCRGCDDWESKKKALVAPSRPAGPAKSASTKDAPHLAAADSTTGSREDDDSGGGLFSKAAAGLSFADLAKQQPGTGFGFQGPSPKSGQSLFSGAGTKLFQSATARRKSENEDDGGDEVAPSVDIHFEPVVPLPELVELRTGEEDEEQLFCHRAKLFVFDSQLKQWKERAIGDIKILKHKTRPCCFRVVMRRDQVHKVACNHSITEFTKLSPLSTSSNSLTWKALDFSEGKTSPEAFAVRFKNAEAMNKFAKVFEECRLAVVERGSQPAGSERNGDLEREQVEGRTRKEEEEDIDEEEDDDDDDDEYEDDDDDDEHGEDIMFEKRVTLSVKKPGGGTYESLGMGNLKMVYDDSCFGARIRVTSDDGSLLCDTIVAVQTCLRTERLHAFWSAVDMSIEPNVRRHFQATFSSPQAIAEFSRIFTEAKDLAVNSSIVETIDEPPSHPK</sequence>
<dbReference type="FunFam" id="1.25.40.10:FF:000582">
    <property type="entry name" value="E3 SUMO-protein ligase RanBP2"/>
    <property type="match status" value="1"/>
</dbReference>
<feature type="region of interest" description="Disordered" evidence="8">
    <location>
        <begin position="791"/>
        <end position="859"/>
    </location>
</feature>
<evidence type="ECO:0000256" key="3">
    <source>
        <dbReference type="ARBA" id="ARBA00022771"/>
    </source>
</evidence>
<evidence type="ECO:0000256" key="6">
    <source>
        <dbReference type="PROSITE-ProRule" id="PRU00339"/>
    </source>
</evidence>
<feature type="compositionally biased region" description="Polar residues" evidence="8">
    <location>
        <begin position="2312"/>
        <end position="2333"/>
    </location>
</feature>
<evidence type="ECO:0000256" key="4">
    <source>
        <dbReference type="ARBA" id="ARBA00022833"/>
    </source>
</evidence>
<feature type="region of interest" description="Disordered" evidence="8">
    <location>
        <begin position="985"/>
        <end position="1044"/>
    </location>
</feature>
<feature type="compositionally biased region" description="Pro residues" evidence="8">
    <location>
        <begin position="990"/>
        <end position="1002"/>
    </location>
</feature>
<proteinExistence type="predicted"/>
<feature type="domain" description="RanBD1" evidence="9">
    <location>
        <begin position="2183"/>
        <end position="2315"/>
    </location>
</feature>
<feature type="coiled-coil region" evidence="7">
    <location>
        <begin position="903"/>
        <end position="930"/>
    </location>
</feature>
<feature type="region of interest" description="Disordered" evidence="8">
    <location>
        <begin position="2309"/>
        <end position="2333"/>
    </location>
</feature>
<evidence type="ECO:0000256" key="5">
    <source>
        <dbReference type="PROSITE-ProRule" id="PRU00322"/>
    </source>
</evidence>
<evidence type="ECO:0000256" key="7">
    <source>
        <dbReference type="SAM" id="Coils"/>
    </source>
</evidence>
<dbReference type="PROSITE" id="PS50199">
    <property type="entry name" value="ZF_RANBP2_2"/>
    <property type="match status" value="2"/>
</dbReference>
<feature type="region of interest" description="Disordered" evidence="8">
    <location>
        <begin position="1074"/>
        <end position="1097"/>
    </location>
</feature>
<dbReference type="FunFam" id="2.30.29.30:FF:000018">
    <property type="entry name" value="E3 SUMO-protein ligase RanBP2"/>
    <property type="match status" value="4"/>
</dbReference>
<keyword evidence="1" id="KW-0597">Phosphoprotein</keyword>
<feature type="compositionally biased region" description="Polar residues" evidence="8">
    <location>
        <begin position="1428"/>
        <end position="1441"/>
    </location>
</feature>
<keyword evidence="3 5" id="KW-0863">Zinc-finger</keyword>
<feature type="repeat" description="TPR" evidence="6">
    <location>
        <begin position="60"/>
        <end position="93"/>
    </location>
</feature>
<feature type="compositionally biased region" description="Basic and acidic residues" evidence="8">
    <location>
        <begin position="1947"/>
        <end position="1958"/>
    </location>
</feature>
<keyword evidence="11" id="KW-0436">Ligase</keyword>
<dbReference type="FunFam" id="4.10.1060.10:FF:000003">
    <property type="entry name" value="E3 SUMO-protein ligase RanBP2"/>
    <property type="match status" value="2"/>
</dbReference>
<dbReference type="CDD" id="cd13176">
    <property type="entry name" value="RanBD_RanBP2-like"/>
    <property type="match status" value="1"/>
</dbReference>
<evidence type="ECO:0000256" key="8">
    <source>
        <dbReference type="SAM" id="MobiDB-lite"/>
    </source>
</evidence>
<feature type="region of interest" description="Disordered" evidence="8">
    <location>
        <begin position="2067"/>
        <end position="2100"/>
    </location>
</feature>
<dbReference type="SMART" id="SM00028">
    <property type="entry name" value="TPR"/>
    <property type="match status" value="1"/>
</dbReference>
<dbReference type="InterPro" id="IPR019734">
    <property type="entry name" value="TPR_rpt"/>
</dbReference>
<feature type="domain" description="RanBD1" evidence="9">
    <location>
        <begin position="2553"/>
        <end position="2690"/>
    </location>
</feature>
<feature type="region of interest" description="Disordered" evidence="8">
    <location>
        <begin position="2501"/>
        <end position="2520"/>
    </location>
</feature>
<accession>A0A131YXC0</accession>
<dbReference type="SUPFAM" id="SSF50729">
    <property type="entry name" value="PH domain-like"/>
    <property type="match status" value="5"/>
</dbReference>
<dbReference type="PROSITE" id="PS50196">
    <property type="entry name" value="RANBD1"/>
    <property type="match status" value="4"/>
</dbReference>
<feature type="domain" description="RanBP2-type" evidence="10">
    <location>
        <begin position="1985"/>
        <end position="2014"/>
    </location>
</feature>
<dbReference type="CDD" id="cd13179">
    <property type="entry name" value="RanBD_RanBP1"/>
    <property type="match status" value="2"/>
</dbReference>